<dbReference type="AlphaFoldDB" id="A0A498I706"/>
<comment type="caution">
    <text evidence="2">The sequence shown here is derived from an EMBL/GenBank/DDBJ whole genome shotgun (WGS) entry which is preliminary data.</text>
</comment>
<dbReference type="PANTHER" id="PTHR33784:SF10">
    <property type="entry name" value="F-BOX PROTEIN"/>
    <property type="match status" value="1"/>
</dbReference>
<gene>
    <name evidence="2" type="ORF">DVH24_019771</name>
</gene>
<evidence type="ECO:0000313" key="3">
    <source>
        <dbReference type="Proteomes" id="UP000290289"/>
    </source>
</evidence>
<dbReference type="InterPro" id="IPR057136">
    <property type="entry name" value="At2g35280_TPR_dom"/>
</dbReference>
<dbReference type="Pfam" id="PF23310">
    <property type="entry name" value="TPR_27"/>
    <property type="match status" value="1"/>
</dbReference>
<sequence>MVSKKFYKIAKDLASTNTSIFTDFVTVNPLRSCGASNKLSNFINRCIKSGNPEALYMEEAGIEQLKSAISEGYQVATYVYGAILVCHGFQAQRAHTSLFSQPS</sequence>
<keyword evidence="3" id="KW-1185">Reference proteome</keyword>
<evidence type="ECO:0000259" key="1">
    <source>
        <dbReference type="Pfam" id="PF23310"/>
    </source>
</evidence>
<accession>A0A498I706</accession>
<proteinExistence type="predicted"/>
<evidence type="ECO:0000313" key="2">
    <source>
        <dbReference type="EMBL" id="RXH76883.1"/>
    </source>
</evidence>
<dbReference type="PANTHER" id="PTHR33784">
    <property type="entry name" value="OS05G0482100 PROTEIN"/>
    <property type="match status" value="1"/>
</dbReference>
<reference evidence="2 3" key="1">
    <citation type="submission" date="2018-10" db="EMBL/GenBank/DDBJ databases">
        <title>A high-quality apple genome assembly.</title>
        <authorList>
            <person name="Hu J."/>
        </authorList>
    </citation>
    <scope>NUCLEOTIDE SEQUENCE [LARGE SCALE GENOMIC DNA]</scope>
    <source>
        <strain evidence="3">cv. HFTH1</strain>
        <tissue evidence="2">Young leaf</tissue>
    </source>
</reference>
<dbReference type="EMBL" id="RDQH01000340">
    <property type="protein sequence ID" value="RXH76883.1"/>
    <property type="molecule type" value="Genomic_DNA"/>
</dbReference>
<dbReference type="InterPro" id="IPR040338">
    <property type="entry name" value="At1g67623-like"/>
</dbReference>
<name>A0A498I706_MALDO</name>
<dbReference type="Proteomes" id="UP000290289">
    <property type="component" value="Chromosome 14"/>
</dbReference>
<feature type="domain" description="At2g35280-like TPR" evidence="1">
    <location>
        <begin position="36"/>
        <end position="92"/>
    </location>
</feature>
<protein>
    <recommendedName>
        <fullName evidence="1">At2g35280-like TPR domain-containing protein</fullName>
    </recommendedName>
</protein>
<organism evidence="2 3">
    <name type="scientific">Malus domestica</name>
    <name type="common">Apple</name>
    <name type="synonym">Pyrus malus</name>
    <dbReference type="NCBI Taxonomy" id="3750"/>
    <lineage>
        <taxon>Eukaryota</taxon>
        <taxon>Viridiplantae</taxon>
        <taxon>Streptophyta</taxon>
        <taxon>Embryophyta</taxon>
        <taxon>Tracheophyta</taxon>
        <taxon>Spermatophyta</taxon>
        <taxon>Magnoliopsida</taxon>
        <taxon>eudicotyledons</taxon>
        <taxon>Gunneridae</taxon>
        <taxon>Pentapetalae</taxon>
        <taxon>rosids</taxon>
        <taxon>fabids</taxon>
        <taxon>Rosales</taxon>
        <taxon>Rosaceae</taxon>
        <taxon>Amygdaloideae</taxon>
        <taxon>Maleae</taxon>
        <taxon>Malus</taxon>
    </lineage>
</organism>